<name>A0ABS0IGJ3_9BACT</name>
<keyword evidence="1" id="KW-0238">DNA-binding</keyword>
<sequence length="492" mass="56828">MATVTALVKIKNKDRDENPLWVVFRHQKLEVVVSTGESLSPKLLKKGKVIGDRALVLNELIATIGSDLQKAYDTVTKRAEGLSSADVKQEFERLDAERKTKLKWDKFLHKDEEYTKNQRIGHANRRVYRAKKQLEEIQAEMAYWAKQYAELSGTVTSLEDEKKEYLTTYIQRYTDERMSAMARSTKSGYNAVCTAINAYNPTLKLKDVTLTIMREIEAHLLTSDTQNTTIVSYMGKIKAVCNFYASEAGMTSSYKMYECELPTQPNDVVYLTVKQLEDFWNHEKQALIHEKQPGRTAPKKSYIQVRDMFMFMCATALRYSDLFQGDFRDFIQSETLEDGTVEEHLVMFPRKTRKKSIKVMVPVTPIVKDILERNDYKFKRMKDSFFRDLLREYCNDIPSFQAPVTKFELKGTDRSTVKNEYTGEKIKFWEAIGSHTGRRTWTNFAFQSGWLIPEIAGVTGHISLNTLMTYASKVKVVKSAIKPLDTFHRLNP</sequence>
<keyword evidence="2" id="KW-0233">DNA recombination</keyword>
<dbReference type="Proteomes" id="UP000597617">
    <property type="component" value="Unassembled WGS sequence"/>
</dbReference>
<feature type="domain" description="Phage integrase SAM-like" evidence="3">
    <location>
        <begin position="166"/>
        <end position="249"/>
    </location>
</feature>
<gene>
    <name evidence="4" type="ORF">I2I05_08680</name>
</gene>
<evidence type="ECO:0000259" key="3">
    <source>
        <dbReference type="Pfam" id="PF13102"/>
    </source>
</evidence>
<evidence type="ECO:0000313" key="4">
    <source>
        <dbReference type="EMBL" id="MBF9237472.1"/>
    </source>
</evidence>
<dbReference type="EMBL" id="JADQDQ010000003">
    <property type="protein sequence ID" value="MBF9237472.1"/>
    <property type="molecule type" value="Genomic_DNA"/>
</dbReference>
<evidence type="ECO:0000313" key="5">
    <source>
        <dbReference type="Proteomes" id="UP000597617"/>
    </source>
</evidence>
<dbReference type="Pfam" id="PF13102">
    <property type="entry name" value="Phage_int_SAM_5"/>
    <property type="match status" value="1"/>
</dbReference>
<dbReference type="Gene3D" id="1.10.443.10">
    <property type="entry name" value="Intergrase catalytic core"/>
    <property type="match status" value="1"/>
</dbReference>
<evidence type="ECO:0000256" key="2">
    <source>
        <dbReference type="ARBA" id="ARBA00023172"/>
    </source>
</evidence>
<evidence type="ECO:0000256" key="1">
    <source>
        <dbReference type="ARBA" id="ARBA00023125"/>
    </source>
</evidence>
<dbReference type="SUPFAM" id="SSF56349">
    <property type="entry name" value="DNA breaking-rejoining enzymes"/>
    <property type="match status" value="1"/>
</dbReference>
<dbReference type="InterPro" id="IPR011010">
    <property type="entry name" value="DNA_brk_join_enz"/>
</dbReference>
<comment type="caution">
    <text evidence="4">The sequence shown here is derived from an EMBL/GenBank/DDBJ whole genome shotgun (WGS) entry which is preliminary data.</text>
</comment>
<dbReference type="InterPro" id="IPR025269">
    <property type="entry name" value="SAM-like_dom"/>
</dbReference>
<proteinExistence type="predicted"/>
<organism evidence="4 5">
    <name type="scientific">Hymenobacter jeongseonensis</name>
    <dbReference type="NCBI Taxonomy" id="2791027"/>
    <lineage>
        <taxon>Bacteria</taxon>
        <taxon>Pseudomonadati</taxon>
        <taxon>Bacteroidota</taxon>
        <taxon>Cytophagia</taxon>
        <taxon>Cytophagales</taxon>
        <taxon>Hymenobacteraceae</taxon>
        <taxon>Hymenobacter</taxon>
    </lineage>
</organism>
<accession>A0ABS0IGJ3</accession>
<dbReference type="RefSeq" id="WP_196281844.1">
    <property type="nucleotide sequence ID" value="NZ_JADQDQ010000003.1"/>
</dbReference>
<dbReference type="InterPro" id="IPR013762">
    <property type="entry name" value="Integrase-like_cat_sf"/>
</dbReference>
<dbReference type="InterPro" id="IPR010998">
    <property type="entry name" value="Integrase_recombinase_N"/>
</dbReference>
<reference evidence="4 5" key="1">
    <citation type="submission" date="2020-11" db="EMBL/GenBank/DDBJ databases">
        <authorList>
            <person name="Kim M.K."/>
        </authorList>
    </citation>
    <scope>NUCLEOTIDE SEQUENCE [LARGE SCALE GENOMIC DNA]</scope>
    <source>
        <strain evidence="4 5">BT683</strain>
    </source>
</reference>
<protein>
    <submittedName>
        <fullName evidence="4">Phage integrase SAM-like domain-containing protein</fullName>
    </submittedName>
</protein>
<keyword evidence="5" id="KW-1185">Reference proteome</keyword>
<dbReference type="Gene3D" id="1.10.150.130">
    <property type="match status" value="1"/>
</dbReference>